<dbReference type="Proteomes" id="UP000612362">
    <property type="component" value="Unassembled WGS sequence"/>
</dbReference>
<gene>
    <name evidence="1" type="ORF">KSX_87410</name>
</gene>
<dbReference type="EMBL" id="BNJF01000008">
    <property type="protein sequence ID" value="GHO50578.1"/>
    <property type="molecule type" value="Genomic_DNA"/>
</dbReference>
<proteinExistence type="predicted"/>
<comment type="caution">
    <text evidence="1">The sequence shown here is derived from an EMBL/GenBank/DDBJ whole genome shotgun (WGS) entry which is preliminary data.</text>
</comment>
<name>A0A8J3MYA1_9CHLR</name>
<organism evidence="1 2">
    <name type="scientific">Ktedonospora formicarum</name>
    <dbReference type="NCBI Taxonomy" id="2778364"/>
    <lineage>
        <taxon>Bacteria</taxon>
        <taxon>Bacillati</taxon>
        <taxon>Chloroflexota</taxon>
        <taxon>Ktedonobacteria</taxon>
        <taxon>Ktedonobacterales</taxon>
        <taxon>Ktedonobacteraceae</taxon>
        <taxon>Ktedonospora</taxon>
    </lineage>
</organism>
<reference evidence="1" key="1">
    <citation type="submission" date="2020-10" db="EMBL/GenBank/DDBJ databases">
        <title>Taxonomic study of unclassified bacteria belonging to the class Ktedonobacteria.</title>
        <authorList>
            <person name="Yabe S."/>
            <person name="Wang C.M."/>
            <person name="Zheng Y."/>
            <person name="Sakai Y."/>
            <person name="Cavaletti L."/>
            <person name="Monciardini P."/>
            <person name="Donadio S."/>
        </authorList>
    </citation>
    <scope>NUCLEOTIDE SEQUENCE</scope>
    <source>
        <strain evidence="1">SOSP1-1</strain>
    </source>
</reference>
<accession>A0A8J3MYA1</accession>
<dbReference type="AlphaFoldDB" id="A0A8J3MYA1"/>
<keyword evidence="2" id="KW-1185">Reference proteome</keyword>
<sequence>MLKTDKRDALGLANTLYYQLELGAQGQIKPNWFDVPFPR</sequence>
<evidence type="ECO:0000313" key="1">
    <source>
        <dbReference type="EMBL" id="GHO50578.1"/>
    </source>
</evidence>
<protein>
    <submittedName>
        <fullName evidence="1">Uncharacterized protein</fullName>
    </submittedName>
</protein>
<evidence type="ECO:0000313" key="2">
    <source>
        <dbReference type="Proteomes" id="UP000612362"/>
    </source>
</evidence>